<dbReference type="OrthoDB" id="221297at2"/>
<reference evidence="4 5" key="1">
    <citation type="submission" date="2016-02" db="EMBL/GenBank/DDBJ databases">
        <authorList>
            <person name="Wen L."/>
            <person name="He K."/>
            <person name="Yang H."/>
        </authorList>
    </citation>
    <scope>NUCLEOTIDE SEQUENCE [LARGE SCALE GENOMIC DNA]</scope>
    <source>
        <strain evidence="4 5">TSA40</strain>
    </source>
</reference>
<evidence type="ECO:0000256" key="2">
    <source>
        <dbReference type="ARBA" id="ARBA00023002"/>
    </source>
</evidence>
<dbReference type="InterPro" id="IPR000674">
    <property type="entry name" value="Ald_Oxase/Xan_DH_a/b"/>
</dbReference>
<dbReference type="InterPro" id="IPR046867">
    <property type="entry name" value="AldOxase/xan_DH_MoCoBD2"/>
</dbReference>
<evidence type="ECO:0000313" key="5">
    <source>
        <dbReference type="Proteomes" id="UP000197535"/>
    </source>
</evidence>
<dbReference type="InterPro" id="IPR037165">
    <property type="entry name" value="AldOxase/xan_DH_Mopterin-bd_sf"/>
</dbReference>
<dbReference type="SUPFAM" id="SSF54665">
    <property type="entry name" value="CO dehydrogenase molybdoprotein N-domain-like"/>
    <property type="match status" value="1"/>
</dbReference>
<dbReference type="InterPro" id="IPR008274">
    <property type="entry name" value="AldOxase/xan_DH_MoCoBD1"/>
</dbReference>
<feature type="domain" description="Aldehyde oxidase/xanthine dehydrogenase a/b hammerhead" evidence="3">
    <location>
        <begin position="25"/>
        <end position="145"/>
    </location>
</feature>
<dbReference type="Pfam" id="PF01315">
    <property type="entry name" value="Ald_Xan_dh_C"/>
    <property type="match status" value="1"/>
</dbReference>
<dbReference type="GO" id="GO:0005506">
    <property type="term" value="F:iron ion binding"/>
    <property type="evidence" value="ECO:0007669"/>
    <property type="project" value="InterPro"/>
</dbReference>
<proteinExistence type="predicted"/>
<dbReference type="Proteomes" id="UP000197535">
    <property type="component" value="Unassembled WGS sequence"/>
</dbReference>
<sequence>MNAPSERETGVGASVRRKEDYRFLTGSGKYTDDVQIPGQTYAYFLRSPYAHAAIRSINTDAAKSAPGVIAVLTGEDIAADKVGGVPCGWLITDVNGQPMKEPAHPALAQGKVRYVGDQVAIVIASTYLQAKDAAELIEVDYEALPAVADAREALKPGAPVLHDVAPDNKCYTWSLGDKAAVDAAFAGAHHVTRLELTNNRLVPNAMEPRAALAQYSRADDSYTLYVANQNPHVERLLLTAFVLGLPEHKMRVIAPDVGGGFGSKIFLYAEDVVLAWASKKINRPVKWTAERSESFLTDAHGRDHATVAEMAVDQNGQFLAMRVHTVANLGAYLSTFATSVPTILYATLLAGQYKTPQIYAEVDGVFTNTTPVDAYRGAGRPEAAYVVERLVSAVAREMKIDDAELRRRNFITEFPYQTPVALQYDTGDFNACLDGAMDMADVAGFPVRREEARSRGKLRGIGFSTYIEACGLAPSNIAGMLGARAGLYEVGEVRVHPTGSVTVFTGSHSHGQGHETTFAQIVSARLGIPFEQVDIVHGDTGRVPFGMGTYGSRSLAVGGSAIVKALDKIEAKGKQIAAHLLEASASDIEFKDGKFSIAGTDRNVPFAQVALAAYVPHNYPLDKLEPGLNETAFYDPTNFTYPAGAHICEVEVDPETGAVEVVAMTAVDDFGKVINPMIVEGQVHGGLAQGIGQALLENCVYDRESAQLLSGSYMDYAMPRAEDLPSFRVGNRVTPCTHNPLGAKGCGEAGAIGSPPAVINAVIDALSPLGVTHLDMPASPERVWKAIQAAQQPMQAASQPA</sequence>
<accession>A0A254T9J4</accession>
<dbReference type="SUPFAM" id="SSF56003">
    <property type="entry name" value="Molybdenum cofactor-binding domain"/>
    <property type="match status" value="1"/>
</dbReference>
<dbReference type="AlphaFoldDB" id="A0A254T9J4"/>
<dbReference type="InterPro" id="IPR036856">
    <property type="entry name" value="Ald_Oxase/Xan_DH_a/b_sf"/>
</dbReference>
<dbReference type="Pfam" id="PF02738">
    <property type="entry name" value="MoCoBD_1"/>
    <property type="match status" value="1"/>
</dbReference>
<evidence type="ECO:0000313" key="4">
    <source>
        <dbReference type="EMBL" id="OWW19304.1"/>
    </source>
</evidence>
<keyword evidence="5" id="KW-1185">Reference proteome</keyword>
<dbReference type="EMBL" id="LSTO01000001">
    <property type="protein sequence ID" value="OWW19304.1"/>
    <property type="molecule type" value="Genomic_DNA"/>
</dbReference>
<dbReference type="Gene3D" id="3.30.365.10">
    <property type="entry name" value="Aldehyde oxidase/xanthine dehydrogenase, molybdopterin binding domain"/>
    <property type="match status" value="4"/>
</dbReference>
<evidence type="ECO:0000256" key="1">
    <source>
        <dbReference type="ARBA" id="ARBA00022505"/>
    </source>
</evidence>
<dbReference type="Gene3D" id="3.90.1170.50">
    <property type="entry name" value="Aldehyde oxidase/xanthine dehydrogenase, a/b hammerhead"/>
    <property type="match status" value="1"/>
</dbReference>
<dbReference type="GO" id="GO:0016491">
    <property type="term" value="F:oxidoreductase activity"/>
    <property type="evidence" value="ECO:0007669"/>
    <property type="project" value="UniProtKB-KW"/>
</dbReference>
<dbReference type="InterPro" id="IPR016208">
    <property type="entry name" value="Ald_Oxase/xanthine_DH-like"/>
</dbReference>
<name>A0A254T9J4_9BURK</name>
<keyword evidence="1" id="KW-0500">Molybdenum</keyword>
<dbReference type="PANTHER" id="PTHR11908">
    <property type="entry name" value="XANTHINE DEHYDROGENASE"/>
    <property type="match status" value="1"/>
</dbReference>
<dbReference type="SMART" id="SM01008">
    <property type="entry name" value="Ald_Xan_dh_C"/>
    <property type="match status" value="1"/>
</dbReference>
<gene>
    <name evidence="4" type="ORF">AYR66_07110</name>
</gene>
<dbReference type="Pfam" id="PF20256">
    <property type="entry name" value="MoCoBD_2"/>
    <property type="match status" value="1"/>
</dbReference>
<evidence type="ECO:0000259" key="3">
    <source>
        <dbReference type="SMART" id="SM01008"/>
    </source>
</evidence>
<protein>
    <submittedName>
        <fullName evidence="4">Carbon monoxide dehydrogenase</fullName>
    </submittedName>
</protein>
<dbReference type="RefSeq" id="WP_088706219.1">
    <property type="nucleotide sequence ID" value="NZ_LSTO01000001.1"/>
</dbReference>
<keyword evidence="2" id="KW-0560">Oxidoreductase</keyword>
<dbReference type="PANTHER" id="PTHR11908:SF132">
    <property type="entry name" value="ALDEHYDE OXIDASE 1-RELATED"/>
    <property type="match status" value="1"/>
</dbReference>
<organism evidence="4 5">
    <name type="scientific">Noviherbaspirillum denitrificans</name>
    <dbReference type="NCBI Taxonomy" id="1968433"/>
    <lineage>
        <taxon>Bacteria</taxon>
        <taxon>Pseudomonadati</taxon>
        <taxon>Pseudomonadota</taxon>
        <taxon>Betaproteobacteria</taxon>
        <taxon>Burkholderiales</taxon>
        <taxon>Oxalobacteraceae</taxon>
        <taxon>Noviherbaspirillum</taxon>
    </lineage>
</organism>
<comment type="caution">
    <text evidence="4">The sequence shown here is derived from an EMBL/GenBank/DDBJ whole genome shotgun (WGS) entry which is preliminary data.</text>
</comment>